<dbReference type="InterPro" id="IPR036010">
    <property type="entry name" value="2Fe-2S_ferredoxin-like_sf"/>
</dbReference>
<organism evidence="14 15">
    <name type="scientific">Phaeobacter inhibens</name>
    <dbReference type="NCBI Taxonomy" id="221822"/>
    <lineage>
        <taxon>Bacteria</taxon>
        <taxon>Pseudomonadati</taxon>
        <taxon>Pseudomonadota</taxon>
        <taxon>Alphaproteobacteria</taxon>
        <taxon>Rhodobacterales</taxon>
        <taxon>Roseobacteraceae</taxon>
        <taxon>Phaeobacter</taxon>
    </lineage>
</organism>
<evidence type="ECO:0000259" key="12">
    <source>
        <dbReference type="PROSITE" id="PS51384"/>
    </source>
</evidence>
<dbReference type="GO" id="GO:0016491">
    <property type="term" value="F:oxidoreductase activity"/>
    <property type="evidence" value="ECO:0007669"/>
    <property type="project" value="UniProtKB-KW"/>
</dbReference>
<evidence type="ECO:0000313" key="13">
    <source>
        <dbReference type="EMBL" id="AUQ93596.1"/>
    </source>
</evidence>
<keyword evidence="6" id="KW-0560">Oxidoreductase</keyword>
<dbReference type="EMBL" id="CP010725">
    <property type="protein sequence ID" value="AUQ99901.1"/>
    <property type="molecule type" value="Genomic_DNA"/>
</dbReference>
<evidence type="ECO:0000313" key="14">
    <source>
        <dbReference type="EMBL" id="AUQ99901.1"/>
    </source>
</evidence>
<evidence type="ECO:0000256" key="2">
    <source>
        <dbReference type="ARBA" id="ARBA00022630"/>
    </source>
</evidence>
<keyword evidence="8" id="KW-0411">Iron-sulfur</keyword>
<comment type="cofactor">
    <cofactor evidence="9">
        <name>[2Fe-2S] cluster</name>
        <dbReference type="ChEBI" id="CHEBI:190135"/>
    </cofactor>
</comment>
<dbReference type="InterPro" id="IPR050415">
    <property type="entry name" value="MRET"/>
</dbReference>
<dbReference type="InterPro" id="IPR001041">
    <property type="entry name" value="2Fe-2S_ferredoxin-type"/>
</dbReference>
<dbReference type="InterPro" id="IPR001433">
    <property type="entry name" value="OxRdtase_FAD/NAD-bd"/>
</dbReference>
<sequence length="387" mass="42192">MTSSNPLSVLAGYDAAQAKQAELAQSGTDFTKDRFATSKQIAALHPKRLNLTVRRIIRETGTAVTLRLARSDGEMLPPFQAGQYVNLFVTVDGTHTARPFAISSPSQIRTHYDITVREVPGGFVSPYLVRGLTEGQLLQSSGPMGTFYHNPLFHGDDLVFLAGGSGVAPAMSMIHNFLSSARPPRFHLIYGSRNTGDVIFREQLHQLADRHETLTVDEVISEPDADYSGHSGFLNADLIAKLVGPLEGKTFYLCGPNAMYDFCQPELTKLGVSERKVHVEANGPPPVPNLLGGWPADVTLDQEVTVTVRGRGSFRTRAGEPLLNALERNGFQVENACRSGECSLCRIKILSGEVFNPPQSRLRSSDRAFGWTHACVAYPAGDIEILI</sequence>
<keyword evidence="3" id="KW-0001">2Fe-2S</keyword>
<evidence type="ECO:0000256" key="7">
    <source>
        <dbReference type="ARBA" id="ARBA00023004"/>
    </source>
</evidence>
<dbReference type="PRINTS" id="PR00410">
    <property type="entry name" value="PHEHYDRXLASE"/>
</dbReference>
<evidence type="ECO:0000256" key="4">
    <source>
        <dbReference type="ARBA" id="ARBA00022723"/>
    </source>
</evidence>
<dbReference type="InterPro" id="IPR006058">
    <property type="entry name" value="2Fe2S_fd_BS"/>
</dbReference>
<dbReference type="Pfam" id="PF00970">
    <property type="entry name" value="FAD_binding_6"/>
    <property type="match status" value="1"/>
</dbReference>
<dbReference type="EMBL" id="CP010705">
    <property type="protein sequence ID" value="AUQ93596.1"/>
    <property type="molecule type" value="Genomic_DNA"/>
</dbReference>
<evidence type="ECO:0000256" key="6">
    <source>
        <dbReference type="ARBA" id="ARBA00023002"/>
    </source>
</evidence>
<dbReference type="InterPro" id="IPR001709">
    <property type="entry name" value="Flavoprot_Pyr_Nucl_cyt_Rdtase"/>
</dbReference>
<evidence type="ECO:0000256" key="1">
    <source>
        <dbReference type="ARBA" id="ARBA00001974"/>
    </source>
</evidence>
<dbReference type="InterPro" id="IPR017938">
    <property type="entry name" value="Riboflavin_synthase-like_b-brl"/>
</dbReference>
<evidence type="ECO:0000313" key="16">
    <source>
        <dbReference type="Proteomes" id="UP000236536"/>
    </source>
</evidence>
<dbReference type="PROSITE" id="PS51085">
    <property type="entry name" value="2FE2S_FER_2"/>
    <property type="match status" value="1"/>
</dbReference>
<dbReference type="InterPro" id="IPR017927">
    <property type="entry name" value="FAD-bd_FR_type"/>
</dbReference>
<dbReference type="Gene3D" id="2.40.30.10">
    <property type="entry name" value="Translation factors"/>
    <property type="match status" value="1"/>
</dbReference>
<dbReference type="RefSeq" id="WP_102873777.1">
    <property type="nucleotide sequence ID" value="NZ_CP010599.1"/>
</dbReference>
<evidence type="ECO:0000313" key="15">
    <source>
        <dbReference type="Proteomes" id="UP000236447"/>
    </source>
</evidence>
<evidence type="ECO:0000256" key="10">
    <source>
        <dbReference type="ARBA" id="ARBA00061434"/>
    </source>
</evidence>
<dbReference type="Gene3D" id="3.40.50.80">
    <property type="entry name" value="Nucleotide-binding domain of ferredoxin-NADP reductase (FNR) module"/>
    <property type="match status" value="1"/>
</dbReference>
<dbReference type="GO" id="GO:0046872">
    <property type="term" value="F:metal ion binding"/>
    <property type="evidence" value="ECO:0007669"/>
    <property type="project" value="UniProtKB-KW"/>
</dbReference>
<dbReference type="InterPro" id="IPR012675">
    <property type="entry name" value="Beta-grasp_dom_sf"/>
</dbReference>
<evidence type="ECO:0000259" key="11">
    <source>
        <dbReference type="PROSITE" id="PS51085"/>
    </source>
</evidence>
<dbReference type="CDD" id="cd06217">
    <property type="entry name" value="FNR_iron_sulfur_binding_3"/>
    <property type="match status" value="1"/>
</dbReference>
<dbReference type="PRINTS" id="PR00371">
    <property type="entry name" value="FPNCR"/>
</dbReference>
<reference evidence="14 15" key="1">
    <citation type="journal article" date="2017" name="Front. Microbiol.">
        <title>Phaeobacter piscinae sp. nov., a species of the Roseobacter group and potential aquaculture probiont.</title>
        <authorList>
            <person name="Sonnenschein E.C."/>
            <person name="Phippen C.B.W."/>
            <person name="Nielsen K.F."/>
            <person name="Mateiu R.V."/>
            <person name="Melchiorsen J."/>
            <person name="Gram L."/>
            <person name="Overmann J."/>
            <person name="Freese H.M."/>
        </authorList>
    </citation>
    <scope>NUCLEOTIDE SEQUENCE [LARGE SCALE GENOMIC DNA]</scope>
    <source>
        <strain evidence="14 15">P88</strain>
    </source>
</reference>
<dbReference type="InterPro" id="IPR039261">
    <property type="entry name" value="FNR_nucleotide-bd"/>
</dbReference>
<accession>A0A2I7JTC4</accession>
<dbReference type="Pfam" id="PF00111">
    <property type="entry name" value="Fer2"/>
    <property type="match status" value="1"/>
</dbReference>
<dbReference type="Proteomes" id="UP000236536">
    <property type="component" value="Chromosome"/>
</dbReference>
<comment type="cofactor">
    <cofactor evidence="1">
        <name>FAD</name>
        <dbReference type="ChEBI" id="CHEBI:57692"/>
    </cofactor>
</comment>
<proteinExistence type="inferred from homology"/>
<keyword evidence="16" id="KW-1185">Reference proteome</keyword>
<dbReference type="Proteomes" id="UP000236447">
    <property type="component" value="Chromosome"/>
</dbReference>
<evidence type="ECO:0000256" key="5">
    <source>
        <dbReference type="ARBA" id="ARBA00022827"/>
    </source>
</evidence>
<reference evidence="15 16" key="2">
    <citation type="journal article" date="2017" name="Genome Biol. Evol.">
        <title>Trajectories and Drivers of Genome Evolution in Surface-Associated Marine Phaeobacter.</title>
        <authorList>
            <person name="Freese H.M."/>
            <person name="Sikorski J."/>
            <person name="Bunk B."/>
            <person name="Scheuner C."/>
            <person name="Meier-Kolthoff J.P."/>
            <person name="Sproer C."/>
            <person name="Gram L."/>
            <person name="Overmann J."/>
        </authorList>
    </citation>
    <scope>NUCLEOTIDE SEQUENCE [LARGE SCALE GENOMIC DNA]</scope>
    <source>
        <strain evidence="13 16">P66</strain>
        <strain evidence="14 15">P88</strain>
    </source>
</reference>
<dbReference type="PROSITE" id="PS51384">
    <property type="entry name" value="FAD_FR"/>
    <property type="match status" value="1"/>
</dbReference>
<keyword evidence="4" id="KW-0479">Metal-binding</keyword>
<keyword evidence="2" id="KW-0285">Flavoprotein</keyword>
<feature type="domain" description="2Fe-2S ferredoxin-type" evidence="11">
    <location>
        <begin position="302"/>
        <end position="387"/>
    </location>
</feature>
<name>A0A2I7JTC4_9RHOB</name>
<reference evidence="13 16" key="3">
    <citation type="journal article" date="2017" name="Int. J. Syst. Evol. Microbiol.">
        <title>Adaptation of Surface-Associated Bacteria to the Open Ocean: A Genomically Distinct Subpopulation of Phaeobacter gallaeciensis Colonizes Pacific Mesozooplankton.</title>
        <authorList>
            <person name="Freese H.M."/>
            <person name="Methner A."/>
            <person name="Overmann J."/>
        </authorList>
    </citation>
    <scope>NUCLEOTIDE SEQUENCE [LARGE SCALE GENOMIC DNA]</scope>
    <source>
        <strain evidence="13 16">P66</strain>
    </source>
</reference>
<dbReference type="PANTHER" id="PTHR47354:SF6">
    <property type="entry name" value="NADH OXIDOREDUCTASE HCR"/>
    <property type="match status" value="1"/>
</dbReference>
<dbReference type="Gene3D" id="3.10.20.30">
    <property type="match status" value="1"/>
</dbReference>
<feature type="domain" description="FAD-binding FR-type" evidence="12">
    <location>
        <begin position="46"/>
        <end position="150"/>
    </location>
</feature>
<dbReference type="SUPFAM" id="SSF52343">
    <property type="entry name" value="Ferredoxin reductase-like, C-terminal NADP-linked domain"/>
    <property type="match status" value="1"/>
</dbReference>
<protein>
    <submittedName>
        <fullName evidence="13 14">NADH oxidoreductase</fullName>
    </submittedName>
</protein>
<dbReference type="PANTHER" id="PTHR47354">
    <property type="entry name" value="NADH OXIDOREDUCTASE HCR"/>
    <property type="match status" value="1"/>
</dbReference>
<dbReference type="SUPFAM" id="SSF54292">
    <property type="entry name" value="2Fe-2S ferredoxin-like"/>
    <property type="match status" value="1"/>
</dbReference>
<evidence type="ECO:0000256" key="9">
    <source>
        <dbReference type="ARBA" id="ARBA00034078"/>
    </source>
</evidence>
<dbReference type="PROSITE" id="PS00197">
    <property type="entry name" value="2FE2S_FER_1"/>
    <property type="match status" value="1"/>
</dbReference>
<evidence type="ECO:0000256" key="3">
    <source>
        <dbReference type="ARBA" id="ARBA00022714"/>
    </source>
</evidence>
<dbReference type="InterPro" id="IPR008333">
    <property type="entry name" value="Cbr1-like_FAD-bd_dom"/>
</dbReference>
<evidence type="ECO:0000256" key="8">
    <source>
        <dbReference type="ARBA" id="ARBA00023014"/>
    </source>
</evidence>
<gene>
    <name evidence="13" type="ORF">PhaeoP66_00792</name>
    <name evidence="14" type="ORF">PhaeoP88_02546</name>
</gene>
<keyword evidence="7" id="KW-0408">Iron</keyword>
<dbReference type="AlphaFoldDB" id="A0A2I7JTC4"/>
<keyword evidence="5" id="KW-0274">FAD</keyword>
<dbReference type="SUPFAM" id="SSF63380">
    <property type="entry name" value="Riboflavin synthase domain-like"/>
    <property type="match status" value="1"/>
</dbReference>
<dbReference type="CDD" id="cd00207">
    <property type="entry name" value="fer2"/>
    <property type="match status" value="1"/>
</dbReference>
<dbReference type="GO" id="GO:0051537">
    <property type="term" value="F:2 iron, 2 sulfur cluster binding"/>
    <property type="evidence" value="ECO:0007669"/>
    <property type="project" value="UniProtKB-KW"/>
</dbReference>
<dbReference type="Pfam" id="PF00175">
    <property type="entry name" value="NAD_binding_1"/>
    <property type="match status" value="1"/>
</dbReference>
<comment type="similarity">
    <text evidence="10">In the N-terminal section; belongs to the FAD-binding oxidoreductase type 6 family.</text>
</comment>